<protein>
    <recommendedName>
        <fullName evidence="6">Methylamine utilisation protein MauE domain-containing protein</fullName>
    </recommendedName>
</protein>
<proteinExistence type="predicted"/>
<comment type="subcellular location">
    <subcellularLocation>
        <location evidence="1">Membrane</location>
        <topology evidence="1">Multi-pass membrane protein</topology>
    </subcellularLocation>
</comment>
<dbReference type="Proteomes" id="UP001501638">
    <property type="component" value="Unassembled WGS sequence"/>
</dbReference>
<keyword evidence="8" id="KW-1185">Reference proteome</keyword>
<evidence type="ECO:0000256" key="5">
    <source>
        <dbReference type="SAM" id="Phobius"/>
    </source>
</evidence>
<dbReference type="InterPro" id="IPR009908">
    <property type="entry name" value="Methylamine_util_MauE"/>
</dbReference>
<feature type="transmembrane region" description="Helical" evidence="5">
    <location>
        <begin position="47"/>
        <end position="68"/>
    </location>
</feature>
<feature type="transmembrane region" description="Helical" evidence="5">
    <location>
        <begin position="6"/>
        <end position="26"/>
    </location>
</feature>
<dbReference type="Pfam" id="PF07291">
    <property type="entry name" value="MauE"/>
    <property type="match status" value="1"/>
</dbReference>
<evidence type="ECO:0000313" key="7">
    <source>
        <dbReference type="EMBL" id="GAA2454815.1"/>
    </source>
</evidence>
<gene>
    <name evidence="7" type="ORF">GCM10010405_43400</name>
</gene>
<evidence type="ECO:0000256" key="2">
    <source>
        <dbReference type="ARBA" id="ARBA00022692"/>
    </source>
</evidence>
<evidence type="ECO:0000256" key="1">
    <source>
        <dbReference type="ARBA" id="ARBA00004141"/>
    </source>
</evidence>
<feature type="transmembrane region" description="Helical" evidence="5">
    <location>
        <begin position="74"/>
        <end position="98"/>
    </location>
</feature>
<reference evidence="8" key="1">
    <citation type="journal article" date="2019" name="Int. J. Syst. Evol. Microbiol.">
        <title>The Global Catalogue of Microorganisms (GCM) 10K type strain sequencing project: providing services to taxonomists for standard genome sequencing and annotation.</title>
        <authorList>
            <consortium name="The Broad Institute Genomics Platform"/>
            <consortium name="The Broad Institute Genome Sequencing Center for Infectious Disease"/>
            <person name="Wu L."/>
            <person name="Ma J."/>
        </authorList>
    </citation>
    <scope>NUCLEOTIDE SEQUENCE [LARGE SCALE GENOMIC DNA]</scope>
    <source>
        <strain evidence="8">JCM 6305</strain>
    </source>
</reference>
<organism evidence="7 8">
    <name type="scientific">Streptomyces macrosporus</name>
    <dbReference type="NCBI Taxonomy" id="44032"/>
    <lineage>
        <taxon>Bacteria</taxon>
        <taxon>Bacillati</taxon>
        <taxon>Actinomycetota</taxon>
        <taxon>Actinomycetes</taxon>
        <taxon>Kitasatosporales</taxon>
        <taxon>Streptomycetaceae</taxon>
        <taxon>Streptomyces</taxon>
    </lineage>
</organism>
<keyword evidence="2 5" id="KW-0812">Transmembrane</keyword>
<feature type="domain" description="Methylamine utilisation protein MauE" evidence="6">
    <location>
        <begin position="1"/>
        <end position="134"/>
    </location>
</feature>
<dbReference type="EMBL" id="BAAASZ010000030">
    <property type="protein sequence ID" value="GAA2454815.1"/>
    <property type="molecule type" value="Genomic_DNA"/>
</dbReference>
<evidence type="ECO:0000313" key="8">
    <source>
        <dbReference type="Proteomes" id="UP001501638"/>
    </source>
</evidence>
<keyword evidence="4 5" id="KW-0472">Membrane</keyword>
<sequence length="187" mass="18777">MHALAIGVRCLIGVVFLVSSVGKVLGRRRFGDFVAAIRRVPAVPTQRATAVAAVVVAAEFAVWILLVIPTPLTAAVGCALAAVLLAVFVIGIASALGHSVAVPCRCFGASTAVLGLPHLIRNAILALLAAAGAVSALWAASASTGTAPGVETVVAALAGALLGGLVVVLDDVLELFLPAVPKPFQHR</sequence>
<evidence type="ECO:0000256" key="4">
    <source>
        <dbReference type="ARBA" id="ARBA00023136"/>
    </source>
</evidence>
<dbReference type="RefSeq" id="WP_344326098.1">
    <property type="nucleotide sequence ID" value="NZ_BAAASZ010000030.1"/>
</dbReference>
<feature type="transmembrane region" description="Helical" evidence="5">
    <location>
        <begin position="153"/>
        <end position="177"/>
    </location>
</feature>
<evidence type="ECO:0000259" key="6">
    <source>
        <dbReference type="Pfam" id="PF07291"/>
    </source>
</evidence>
<keyword evidence="3 5" id="KW-1133">Transmembrane helix</keyword>
<comment type="caution">
    <text evidence="7">The sequence shown here is derived from an EMBL/GenBank/DDBJ whole genome shotgun (WGS) entry which is preliminary data.</text>
</comment>
<evidence type="ECO:0000256" key="3">
    <source>
        <dbReference type="ARBA" id="ARBA00022989"/>
    </source>
</evidence>
<accession>A0ABP5XL76</accession>
<name>A0ABP5XL76_9ACTN</name>
<feature type="transmembrane region" description="Helical" evidence="5">
    <location>
        <begin position="119"/>
        <end position="141"/>
    </location>
</feature>